<evidence type="ECO:0000256" key="2">
    <source>
        <dbReference type="SAM" id="Phobius"/>
    </source>
</evidence>
<organism evidence="4">
    <name type="scientific">Chlorobium chlorochromatii (strain CaD3)</name>
    <dbReference type="NCBI Taxonomy" id="340177"/>
    <lineage>
        <taxon>Bacteria</taxon>
        <taxon>Pseudomonadati</taxon>
        <taxon>Chlorobiota</taxon>
        <taxon>Chlorobiia</taxon>
        <taxon>Chlorobiales</taxon>
        <taxon>Chlorobiaceae</taxon>
        <taxon>Chlorobium/Pelodictyon group</taxon>
        <taxon>Chlorobium</taxon>
    </lineage>
</organism>
<gene>
    <name evidence="4" type="ordered locus">Cag_0364</name>
</gene>
<dbReference type="eggNOG" id="COG5635">
    <property type="taxonomic scope" value="Bacteria"/>
</dbReference>
<dbReference type="InterPro" id="IPR027417">
    <property type="entry name" value="P-loop_NTPase"/>
</dbReference>
<dbReference type="InterPro" id="IPR005532">
    <property type="entry name" value="SUMF_dom"/>
</dbReference>
<feature type="transmembrane region" description="Helical" evidence="2">
    <location>
        <begin position="67"/>
        <end position="89"/>
    </location>
</feature>
<dbReference type="EMBL" id="CP000108">
    <property type="protein sequence ID" value="ABB27637.1"/>
    <property type="molecule type" value="Genomic_DNA"/>
</dbReference>
<keyword evidence="2" id="KW-1133">Transmembrane helix</keyword>
<dbReference type="KEGG" id="cch:Cag_0364"/>
<dbReference type="HOGENOM" id="CLU_004327_0_0_10"/>
<keyword evidence="2" id="KW-0472">Membrane</keyword>
<dbReference type="GO" id="GO:0120147">
    <property type="term" value="F:formylglycine-generating oxidase activity"/>
    <property type="evidence" value="ECO:0007669"/>
    <property type="project" value="TreeGrafter"/>
</dbReference>
<dbReference type="OrthoDB" id="595053at2"/>
<dbReference type="AlphaFoldDB" id="Q3ATN8"/>
<proteinExistence type="predicted"/>
<sequence>MVFTIRRHVVSLFIRIKRMSCHSGFLVLATLLFGYAGIAVAQEPSAIDSVGVVTKQLKEFGWSVEDITLIGGPFGAVILGVWAFFKFFYPDRKKKTEERNTVNQYAERYKETLKAQIEKQTLSTTAFESVSVSLADTFVPLRLSEKWRNETRFMPESLFSAKNSDAILTPEEVLQLALKKTYKRLLVIGEPGSGKTTLLYYYALLCLEPNRAKELGVRIPELVFYLPLRELSKTKDRYNLLPENLWAFSEKHSHSIPIEVISGWLRSTTTLVLLDGLDEISELEERIQVCDWIDNAVTSFPKAYFIVTSRTTGYRKVDNVELKHFVRVDIMDFTLKEQKDFLHRWFEAAFLEAETPFADTTEAWKKSQQEKANAKAEAIIAFLTADENKSLQVLAGIPLLLQMMAMLWKNCDDLPRSRVELYREALNYILDYQNKPKKKKPLLPAEQALAVLTPVSLWMQEELHKDEVKKEAMQQQMQIALCELRDHPNPPTPLTFCENLIDRAGLLVEYSDKEYLFRHKSFREYLVAVQLVNNIKQRNKSLDGGVDYLSILVAHFGEAWWKEPICFFAAQADADMFNTFLQKLFDSPVSKDFSQEQQDLLERVIQEGSKEELVALHTKLLDSEMNANQQRYLLQCLEINKHPSTGDVVRQFVEKKLAKDDDIRRRAGDFTVTGRVDKQGAQYLLIQGGQFIYSVTKKQETVPDIYVARYTVTNKLYRRFIAYLDGKEESYARLLPLERYRKNLEKMALGIKGFRRYLRGNENLATLFRSRYDDDRRFNGDEQPVVGVSWYAARAYCLWLSLLDGGNTSLYRLPTEIEWEYAAGGKEQRRYPWGNEEPTSTRANYGDNEGATTPVGRYPEGKTPEGLYDMAGNVWEWMENSYVFGLVSFIVFIIATLIASISDSRIYSVFSTRSLRGGSWENVSDNLRCSSRSNNGFPRFRLYFYDGFRVIHSSHSSLKI</sequence>
<accession>Q3ATN8</accession>
<dbReference type="Gene3D" id="3.90.1580.10">
    <property type="entry name" value="paralog of FGE (formylglycine-generating enzyme)"/>
    <property type="match status" value="1"/>
</dbReference>
<dbReference type="SUPFAM" id="SSF56436">
    <property type="entry name" value="C-type lectin-like"/>
    <property type="match status" value="1"/>
</dbReference>
<dbReference type="Pfam" id="PF03781">
    <property type="entry name" value="FGE-sulfatase"/>
    <property type="match status" value="1"/>
</dbReference>
<reference evidence="4" key="1">
    <citation type="submission" date="2005-08" db="EMBL/GenBank/DDBJ databases">
        <title>Complete sequence of Chlorobium chlorochromatii CaD3.</title>
        <authorList>
            <person name="Copeland A."/>
            <person name="Lucas S."/>
            <person name="Lapidus A."/>
            <person name="Barry K."/>
            <person name="Detter J.C."/>
            <person name="Glavina T."/>
            <person name="Hammon N."/>
            <person name="Israni S."/>
            <person name="Pitluck S."/>
            <person name="Bryant D."/>
            <person name="Schmutz J."/>
            <person name="Larimer F."/>
            <person name="Land M."/>
            <person name="Kyrpides N."/>
            <person name="Ivanova N."/>
            <person name="Richardson P."/>
        </authorList>
    </citation>
    <scope>NUCLEOTIDE SEQUENCE [LARGE SCALE GENOMIC DNA]</scope>
    <source>
        <strain evidence="4">CaD3</strain>
    </source>
</reference>
<dbReference type="InterPro" id="IPR051043">
    <property type="entry name" value="Sulfatase_Mod_Factor_Kinase"/>
</dbReference>
<dbReference type="PANTHER" id="PTHR23150">
    <property type="entry name" value="SULFATASE MODIFYING FACTOR 1, 2"/>
    <property type="match status" value="1"/>
</dbReference>
<evidence type="ECO:0000313" key="4">
    <source>
        <dbReference type="EMBL" id="ABB27637.1"/>
    </source>
</evidence>
<dbReference type="InterPro" id="IPR016187">
    <property type="entry name" value="CTDL_fold"/>
</dbReference>
<protein>
    <submittedName>
        <fullName evidence="4">Putative signal transduction protein with Nacht domain</fullName>
    </submittedName>
</protein>
<keyword evidence="2" id="KW-0812">Transmembrane</keyword>
<dbReference type="InterPro" id="IPR042095">
    <property type="entry name" value="SUMF_sf"/>
</dbReference>
<evidence type="ECO:0000256" key="1">
    <source>
        <dbReference type="SAM" id="MobiDB-lite"/>
    </source>
</evidence>
<feature type="region of interest" description="Disordered" evidence="1">
    <location>
        <begin position="830"/>
        <end position="859"/>
    </location>
</feature>
<dbReference type="eggNOG" id="COG1262">
    <property type="taxonomic scope" value="Bacteria"/>
</dbReference>
<dbReference type="Pfam" id="PF05729">
    <property type="entry name" value="NACHT"/>
    <property type="match status" value="1"/>
</dbReference>
<dbReference type="PANTHER" id="PTHR23150:SF19">
    <property type="entry name" value="FORMYLGLYCINE-GENERATING ENZYME"/>
    <property type="match status" value="1"/>
</dbReference>
<evidence type="ECO:0000259" key="3">
    <source>
        <dbReference type="PROSITE" id="PS50837"/>
    </source>
</evidence>
<name>Q3ATN8_CHLCH</name>
<dbReference type="InterPro" id="IPR007111">
    <property type="entry name" value="NACHT_NTPase"/>
</dbReference>
<dbReference type="Gene3D" id="3.40.50.300">
    <property type="entry name" value="P-loop containing nucleotide triphosphate hydrolases"/>
    <property type="match status" value="1"/>
</dbReference>
<dbReference type="SUPFAM" id="SSF52540">
    <property type="entry name" value="P-loop containing nucleoside triphosphate hydrolases"/>
    <property type="match status" value="1"/>
</dbReference>
<dbReference type="PROSITE" id="PS50837">
    <property type="entry name" value="NACHT"/>
    <property type="match status" value="1"/>
</dbReference>
<feature type="domain" description="NACHT" evidence="3">
    <location>
        <begin position="183"/>
        <end position="311"/>
    </location>
</feature>
<dbReference type="STRING" id="340177.Cag_0364"/>
<feature type="transmembrane region" description="Helical" evidence="2">
    <location>
        <begin position="882"/>
        <end position="901"/>
    </location>
</feature>